<dbReference type="STRING" id="66851.MBORA_16190"/>
<organism evidence="1 2">
    <name type="scientific">Methanobrevibacter oralis</name>
    <dbReference type="NCBI Taxonomy" id="66851"/>
    <lineage>
        <taxon>Archaea</taxon>
        <taxon>Methanobacteriati</taxon>
        <taxon>Methanobacteriota</taxon>
        <taxon>Methanomada group</taxon>
        <taxon>Methanobacteria</taxon>
        <taxon>Methanobacteriales</taxon>
        <taxon>Methanobacteriaceae</taxon>
        <taxon>Methanobrevibacter</taxon>
    </lineage>
</organism>
<dbReference type="EMBL" id="LWMU01000092">
    <property type="protein sequence ID" value="KZX11374.1"/>
    <property type="molecule type" value="Genomic_DNA"/>
</dbReference>
<accession>A0A165ZZK2</accession>
<dbReference type="AlphaFoldDB" id="A0A165ZZK2"/>
<dbReference type="Proteomes" id="UP000077428">
    <property type="component" value="Unassembled WGS sequence"/>
</dbReference>
<dbReference type="PATRIC" id="fig|66851.6.peg.1759"/>
<protein>
    <submittedName>
        <fullName evidence="1">Uncharacterized protein</fullName>
    </submittedName>
</protein>
<evidence type="ECO:0000313" key="1">
    <source>
        <dbReference type="EMBL" id="KZX11374.1"/>
    </source>
</evidence>
<comment type="caution">
    <text evidence="1">The sequence shown here is derived from an EMBL/GenBank/DDBJ whole genome shotgun (WGS) entry which is preliminary data.</text>
</comment>
<gene>
    <name evidence="1" type="ORF">MBORA_16190</name>
</gene>
<keyword evidence="2" id="KW-1185">Reference proteome</keyword>
<reference evidence="2" key="1">
    <citation type="journal article" date="2016" name="Genome Announc.">
        <title>Draft Genome Sequences of Methanobrevibacter curvatus DSM11111, Methanobrevibacter cuticularis DSM11139, Methanobrevibacter filiformis DSM11501, and Methanobrevibacter oralis DSM7256.</title>
        <authorList>
            <person name="Poehlein A."/>
            <person name="Seedorf H."/>
        </authorList>
    </citation>
    <scope>NUCLEOTIDE SEQUENCE [LARGE SCALE GENOMIC DNA]</scope>
    <source>
        <strain evidence="2">DSM 7256 / JCM 30027 / ZR</strain>
    </source>
</reference>
<name>A0A165ZZK2_METOA</name>
<dbReference type="RefSeq" id="WP_063720513.1">
    <property type="nucleotide sequence ID" value="NZ_LT985167.1"/>
</dbReference>
<sequence>MDTKHLDKHNLKNRFPQECELLPFEYLTENEKKLANKCINQETLTDEEIIQLKKLLADYRPFFNRYNTNNIEENIDTNIKVINTSRELLRLLDDPDRYRFDMHYKIKGQLFRLKLRMKPLSDKDYIELLDAQTRVFRDLTKSEKVIYTKAANNIPLSPEEEKMQQHIQDKIVEKLGDVDKNNDMITHFLINHVELVGDENLDKNERETFWKNIDLGTRVLIYHKCKEIAKIDEELEVDLFPAIR</sequence>
<proteinExistence type="predicted"/>
<evidence type="ECO:0000313" key="2">
    <source>
        <dbReference type="Proteomes" id="UP000077428"/>
    </source>
</evidence>